<sequence>MASTQQTKEVFNHHDVLINMHCLGREALNNCISISKQIGFSIIDWLEFHNLLHSNFGIDYKQCLNSGQILSLNTKYLNEFRKYNFQLLLIESLTNIEKKT</sequence>
<evidence type="ECO:0000313" key="1">
    <source>
        <dbReference type="EMBL" id="KOF84063.1"/>
    </source>
</evidence>
<proteinExistence type="predicted"/>
<protein>
    <submittedName>
        <fullName evidence="1">Uncharacterized protein</fullName>
    </submittedName>
</protein>
<accession>A0A0L8H462</accession>
<name>A0A0L8H462_OCTBM</name>
<gene>
    <name evidence="1" type="ORF">OCBIM_22022686mg</name>
</gene>
<organism evidence="1">
    <name type="scientific">Octopus bimaculoides</name>
    <name type="common">California two-spotted octopus</name>
    <dbReference type="NCBI Taxonomy" id="37653"/>
    <lineage>
        <taxon>Eukaryota</taxon>
        <taxon>Metazoa</taxon>
        <taxon>Spiralia</taxon>
        <taxon>Lophotrochozoa</taxon>
        <taxon>Mollusca</taxon>
        <taxon>Cephalopoda</taxon>
        <taxon>Coleoidea</taxon>
        <taxon>Octopodiformes</taxon>
        <taxon>Octopoda</taxon>
        <taxon>Incirrata</taxon>
        <taxon>Octopodidae</taxon>
        <taxon>Octopus</taxon>
    </lineage>
</organism>
<dbReference type="EMBL" id="KQ419281">
    <property type="protein sequence ID" value="KOF84063.1"/>
    <property type="molecule type" value="Genomic_DNA"/>
</dbReference>
<dbReference type="AlphaFoldDB" id="A0A0L8H462"/>
<reference evidence="1" key="1">
    <citation type="submission" date="2015-07" db="EMBL/GenBank/DDBJ databases">
        <title>MeaNS - Measles Nucleotide Surveillance Program.</title>
        <authorList>
            <person name="Tran T."/>
            <person name="Druce J."/>
        </authorList>
    </citation>
    <scope>NUCLEOTIDE SEQUENCE</scope>
    <source>
        <strain evidence="1">UCB-OBI-ISO-001</strain>
        <tissue evidence="1">Gonad</tissue>
    </source>
</reference>